<comment type="caution">
    <text evidence="3">The sequence shown here is derived from an EMBL/GenBank/DDBJ whole genome shotgun (WGS) entry which is preliminary data.</text>
</comment>
<dbReference type="NCBIfam" id="TIGR01300">
    <property type="entry name" value="CPA3_mnhG_phaG"/>
    <property type="match status" value="1"/>
</dbReference>
<keyword evidence="2" id="KW-0472">Membrane</keyword>
<organism evidence="3 4">
    <name type="scientific">Pseudoglutamicibacter cumminsii</name>
    <dbReference type="NCBI Taxonomy" id="156979"/>
    <lineage>
        <taxon>Bacteria</taxon>
        <taxon>Bacillati</taxon>
        <taxon>Actinomycetota</taxon>
        <taxon>Actinomycetes</taxon>
        <taxon>Micrococcales</taxon>
        <taxon>Micrococcaceae</taxon>
        <taxon>Pseudoglutamicibacter</taxon>
    </lineage>
</organism>
<keyword evidence="2" id="KW-1133">Transmembrane helix</keyword>
<feature type="transmembrane region" description="Helical" evidence="2">
    <location>
        <begin position="47"/>
        <end position="67"/>
    </location>
</feature>
<dbReference type="NCBIfam" id="NF009314">
    <property type="entry name" value="PRK12674.1-2"/>
    <property type="match status" value="1"/>
</dbReference>
<evidence type="ECO:0000313" key="4">
    <source>
        <dbReference type="Proteomes" id="UP001240483"/>
    </source>
</evidence>
<dbReference type="RefSeq" id="WP_285333519.1">
    <property type="nucleotide sequence ID" value="NZ_JASODW010000014.1"/>
</dbReference>
<dbReference type="InterPro" id="IPR005133">
    <property type="entry name" value="PhaG_MnhG_YufB"/>
</dbReference>
<dbReference type="AlphaFoldDB" id="A0AAP4CA59"/>
<feature type="transmembrane region" description="Helical" evidence="2">
    <location>
        <begin position="6"/>
        <end position="27"/>
    </location>
</feature>
<dbReference type="Proteomes" id="UP001240483">
    <property type="component" value="Unassembled WGS sequence"/>
</dbReference>
<dbReference type="EMBL" id="JASODW010000014">
    <property type="protein sequence ID" value="MDK6275860.1"/>
    <property type="molecule type" value="Genomic_DNA"/>
</dbReference>
<dbReference type="PANTHER" id="PTHR34703">
    <property type="entry name" value="ANTIPORTER SUBUNIT MNHG2-RELATED"/>
    <property type="match status" value="1"/>
</dbReference>
<protein>
    <submittedName>
        <fullName evidence="3">Monovalent cation/H(+) antiporter subunit G</fullName>
    </submittedName>
</protein>
<gene>
    <name evidence="3" type="primary">mnhG</name>
    <name evidence="3" type="ORF">QP116_08975</name>
</gene>
<evidence type="ECO:0000256" key="1">
    <source>
        <dbReference type="ARBA" id="ARBA00008404"/>
    </source>
</evidence>
<evidence type="ECO:0000256" key="2">
    <source>
        <dbReference type="SAM" id="Phobius"/>
    </source>
</evidence>
<accession>A0AAP4CA59</accession>
<keyword evidence="2" id="KW-0812">Transmembrane</keyword>
<sequence length="143" mass="15594">MNWTLFWDITTAVLMIGGSLMSLSAAIGMLKFPDVLSRMHSAAKPQVLGLLMLLVAVAIKTTVWQAIPVLALIWTMMLLTNPVSAHMVGRAAYRSKHLKRATLIEDDLAAVVKAAEDAEDHRTPRGEALHHPTAVQAEVDGHH</sequence>
<dbReference type="PANTHER" id="PTHR34703:SF1">
    <property type="entry name" value="ANTIPORTER SUBUNIT MNHG2-RELATED"/>
    <property type="match status" value="1"/>
</dbReference>
<reference evidence="3" key="1">
    <citation type="submission" date="2023-05" db="EMBL/GenBank/DDBJ databases">
        <title>Cataloging the Phylogenetic Diversity of Human Bladder Bacteria.</title>
        <authorList>
            <person name="Du J."/>
        </authorList>
    </citation>
    <scope>NUCLEOTIDE SEQUENCE</scope>
    <source>
        <strain evidence="3">UMB9978</strain>
    </source>
</reference>
<dbReference type="GO" id="GO:0015385">
    <property type="term" value="F:sodium:proton antiporter activity"/>
    <property type="evidence" value="ECO:0007669"/>
    <property type="project" value="TreeGrafter"/>
</dbReference>
<evidence type="ECO:0000313" key="3">
    <source>
        <dbReference type="EMBL" id="MDK6275860.1"/>
    </source>
</evidence>
<name>A0AAP4CA59_9MICC</name>
<dbReference type="Pfam" id="PF03334">
    <property type="entry name" value="PhaG_MnhG_YufB"/>
    <property type="match status" value="1"/>
</dbReference>
<comment type="similarity">
    <text evidence="1">Belongs to the CPA3 antiporters (TC 2.A.63) subunit G family.</text>
</comment>
<proteinExistence type="inferred from homology"/>